<dbReference type="PANTHER" id="PTHR42865">
    <property type="entry name" value="PROTON/GLUTAMATE-ASPARTATE SYMPORTER"/>
    <property type="match status" value="1"/>
</dbReference>
<dbReference type="Proteomes" id="UP000190328">
    <property type="component" value="Unassembled WGS sequence"/>
</dbReference>
<comment type="subcellular location">
    <subcellularLocation>
        <location evidence="1">Cell membrane</location>
        <topology evidence="1">Multi-pass membrane protein</topology>
    </subcellularLocation>
</comment>
<keyword evidence="6 7" id="KW-0472">Membrane</keyword>
<protein>
    <submittedName>
        <fullName evidence="8">Na+/H+-dicarboxylate symporter</fullName>
    </submittedName>
</protein>
<dbReference type="OrthoDB" id="7778689at2"/>
<dbReference type="InterPro" id="IPR001991">
    <property type="entry name" value="Na-dicarboxylate_symporter"/>
</dbReference>
<feature type="transmembrane region" description="Helical" evidence="7">
    <location>
        <begin position="56"/>
        <end position="82"/>
    </location>
</feature>
<dbReference type="GO" id="GO:0005886">
    <property type="term" value="C:plasma membrane"/>
    <property type="evidence" value="ECO:0007669"/>
    <property type="project" value="TreeGrafter"/>
</dbReference>
<evidence type="ECO:0000313" key="9">
    <source>
        <dbReference type="Proteomes" id="UP000190328"/>
    </source>
</evidence>
<keyword evidence="9" id="KW-1185">Reference proteome</keyword>
<name>A0A1T4QEY7_9ENTE</name>
<feature type="transmembrane region" description="Helical" evidence="7">
    <location>
        <begin position="376"/>
        <end position="399"/>
    </location>
</feature>
<feature type="transmembrane region" description="Helical" evidence="7">
    <location>
        <begin position="209"/>
        <end position="231"/>
    </location>
</feature>
<keyword evidence="3" id="KW-1003">Cell membrane</keyword>
<dbReference type="PRINTS" id="PR00173">
    <property type="entry name" value="EDTRNSPORT"/>
</dbReference>
<dbReference type="EMBL" id="FUXI01000029">
    <property type="protein sequence ID" value="SKA02071.1"/>
    <property type="molecule type" value="Genomic_DNA"/>
</dbReference>
<feature type="transmembrane region" description="Helical" evidence="7">
    <location>
        <begin position="316"/>
        <end position="341"/>
    </location>
</feature>
<dbReference type="GO" id="GO:0015184">
    <property type="term" value="F:L-cystine transmembrane transporter activity"/>
    <property type="evidence" value="ECO:0007669"/>
    <property type="project" value="TreeGrafter"/>
</dbReference>
<dbReference type="SUPFAM" id="SSF118215">
    <property type="entry name" value="Proton glutamate symport protein"/>
    <property type="match status" value="1"/>
</dbReference>
<evidence type="ECO:0000256" key="7">
    <source>
        <dbReference type="SAM" id="Phobius"/>
    </source>
</evidence>
<dbReference type="PANTHER" id="PTHR42865:SF7">
    <property type="entry name" value="PROTON_GLUTAMATE-ASPARTATE SYMPORTER"/>
    <property type="match status" value="1"/>
</dbReference>
<dbReference type="InterPro" id="IPR036458">
    <property type="entry name" value="Na:dicarbo_symporter_sf"/>
</dbReference>
<dbReference type="Gene3D" id="1.10.3860.10">
    <property type="entry name" value="Sodium:dicarboxylate symporter"/>
    <property type="match status" value="1"/>
</dbReference>
<organism evidence="8 9">
    <name type="scientific">Pilibacter termitis</name>
    <dbReference type="NCBI Taxonomy" id="263852"/>
    <lineage>
        <taxon>Bacteria</taxon>
        <taxon>Bacillati</taxon>
        <taxon>Bacillota</taxon>
        <taxon>Bacilli</taxon>
        <taxon>Lactobacillales</taxon>
        <taxon>Enterococcaceae</taxon>
        <taxon>Pilibacter</taxon>
    </lineage>
</organism>
<dbReference type="GO" id="GO:0015293">
    <property type="term" value="F:symporter activity"/>
    <property type="evidence" value="ECO:0007669"/>
    <property type="project" value="InterPro"/>
</dbReference>
<keyword evidence="2" id="KW-0813">Transport</keyword>
<evidence type="ECO:0000256" key="2">
    <source>
        <dbReference type="ARBA" id="ARBA00022448"/>
    </source>
</evidence>
<evidence type="ECO:0000256" key="3">
    <source>
        <dbReference type="ARBA" id="ARBA00022475"/>
    </source>
</evidence>
<keyword evidence="4 7" id="KW-0812">Transmembrane</keyword>
<feature type="transmembrane region" description="Helical" evidence="7">
    <location>
        <begin position="353"/>
        <end position="370"/>
    </location>
</feature>
<feature type="transmembrane region" description="Helical" evidence="7">
    <location>
        <begin position="170"/>
        <end position="189"/>
    </location>
</feature>
<feature type="transmembrane region" description="Helical" evidence="7">
    <location>
        <begin position="243"/>
        <end position="267"/>
    </location>
</feature>
<dbReference type="Pfam" id="PF00375">
    <property type="entry name" value="SDF"/>
    <property type="match status" value="1"/>
</dbReference>
<feature type="transmembrane region" description="Helical" evidence="7">
    <location>
        <begin position="103"/>
        <end position="125"/>
    </location>
</feature>
<evidence type="ECO:0000313" key="8">
    <source>
        <dbReference type="EMBL" id="SKA02071.1"/>
    </source>
</evidence>
<evidence type="ECO:0000256" key="5">
    <source>
        <dbReference type="ARBA" id="ARBA00022989"/>
    </source>
</evidence>
<evidence type="ECO:0000256" key="6">
    <source>
        <dbReference type="ARBA" id="ARBA00023136"/>
    </source>
</evidence>
<proteinExistence type="predicted"/>
<evidence type="ECO:0000256" key="4">
    <source>
        <dbReference type="ARBA" id="ARBA00022692"/>
    </source>
</evidence>
<keyword evidence="5 7" id="KW-1133">Transmembrane helix</keyword>
<accession>A0A1T4QEY7</accession>
<reference evidence="8 9" key="1">
    <citation type="submission" date="2017-02" db="EMBL/GenBank/DDBJ databases">
        <authorList>
            <person name="Peterson S.W."/>
        </authorList>
    </citation>
    <scope>NUCLEOTIDE SEQUENCE [LARGE SCALE GENOMIC DNA]</scope>
    <source>
        <strain evidence="8 9">ATCC BAA-1030</strain>
    </source>
</reference>
<dbReference type="AlphaFoldDB" id="A0A1T4QEY7"/>
<evidence type="ECO:0000256" key="1">
    <source>
        <dbReference type="ARBA" id="ARBA00004651"/>
    </source>
</evidence>
<gene>
    <name evidence="8" type="ORF">SAMN02745116_02163</name>
</gene>
<feature type="transmembrane region" description="Helical" evidence="7">
    <location>
        <begin position="279"/>
        <end position="296"/>
    </location>
</feature>
<sequence>MKKMSFAKKSVLSLVLGVVFGLIFVYVRENSSKEIWTTLTNLLFVDITQEGQEKSLGLFYLVGQLFLKSLQFIIVPLIFTSIVKAIEHIHDTSLLNKIAKKTFGNLFILLSIALVIGTVVGLTGYSMNLFHFEAPKGLDNVSEVKANGNPLTVLLDLVQPNLVATFTNNGAILSVVLLALIVGIGLQSFKEKTLLSKLNDEINMLAIKYLNFVILKLSPFAIFALITRTFASYGLNYLGSAMVYMLLTIVTLFFFVLVVFSLILKFVIKVNPRIYFKKMYKVALFAFSTSSSVATLPLNLETTTDELGMNKDIASFIVPLATTLNMTGTAIMQIIATYFIAKSGGYSIGFSEIVLIIALTLIGSLSTPAAPGAGAILLYTIISGLGFVNPSAMAAYTLILAINRPVEMLVTAVNVLDDSISGLWIAKDLDMLDETIYENEQIHFETKN</sequence>
<dbReference type="STRING" id="263852.SAMN02745116_02163"/>